<organism evidence="1">
    <name type="scientific">marine metagenome</name>
    <dbReference type="NCBI Taxonomy" id="408172"/>
    <lineage>
        <taxon>unclassified sequences</taxon>
        <taxon>metagenomes</taxon>
        <taxon>ecological metagenomes</taxon>
    </lineage>
</organism>
<gene>
    <name evidence="1" type="ORF">METZ01_LOCUS412488</name>
</gene>
<reference evidence="1" key="1">
    <citation type="submission" date="2018-05" db="EMBL/GenBank/DDBJ databases">
        <authorList>
            <person name="Lanie J.A."/>
            <person name="Ng W.-L."/>
            <person name="Kazmierczak K.M."/>
            <person name="Andrzejewski T.M."/>
            <person name="Davidsen T.M."/>
            <person name="Wayne K.J."/>
            <person name="Tettelin H."/>
            <person name="Glass J.I."/>
            <person name="Rusch D."/>
            <person name="Podicherti R."/>
            <person name="Tsui H.-C.T."/>
            <person name="Winkler M.E."/>
        </authorList>
    </citation>
    <scope>NUCLEOTIDE SEQUENCE</scope>
</reference>
<proteinExistence type="predicted"/>
<name>A0A382WM15_9ZZZZ</name>
<protein>
    <submittedName>
        <fullName evidence="1">Uncharacterized protein</fullName>
    </submittedName>
</protein>
<accession>A0A382WM15</accession>
<evidence type="ECO:0000313" key="1">
    <source>
        <dbReference type="EMBL" id="SVD59634.1"/>
    </source>
</evidence>
<sequence>MTLITKKYVKNYQNKLFFVPNLGVK</sequence>
<dbReference type="AlphaFoldDB" id="A0A382WM15"/>
<feature type="non-terminal residue" evidence="1">
    <location>
        <position position="25"/>
    </location>
</feature>
<dbReference type="EMBL" id="UINC01160793">
    <property type="protein sequence ID" value="SVD59634.1"/>
    <property type="molecule type" value="Genomic_DNA"/>
</dbReference>